<proteinExistence type="predicted"/>
<keyword evidence="3" id="KW-1185">Reference proteome</keyword>
<evidence type="ECO:0000259" key="1">
    <source>
        <dbReference type="PROSITE" id="PS50181"/>
    </source>
</evidence>
<dbReference type="SUPFAM" id="SSF52047">
    <property type="entry name" value="RNI-like"/>
    <property type="match status" value="1"/>
</dbReference>
<dbReference type="InterPro" id="IPR001810">
    <property type="entry name" value="F-box_dom"/>
</dbReference>
<dbReference type="AlphaFoldDB" id="A0A8H5B499"/>
<organism evidence="2 3">
    <name type="scientific">Psilocybe cf. subviscida</name>
    <dbReference type="NCBI Taxonomy" id="2480587"/>
    <lineage>
        <taxon>Eukaryota</taxon>
        <taxon>Fungi</taxon>
        <taxon>Dikarya</taxon>
        <taxon>Basidiomycota</taxon>
        <taxon>Agaricomycotina</taxon>
        <taxon>Agaricomycetes</taxon>
        <taxon>Agaricomycetidae</taxon>
        <taxon>Agaricales</taxon>
        <taxon>Agaricineae</taxon>
        <taxon>Strophariaceae</taxon>
        <taxon>Psilocybe</taxon>
    </lineage>
</organism>
<sequence>MPRGHQYHQIGIDIDRLLSTNLTPTQTEASTLRRSSLCCEERIRRIDQYIASVQEHLDRLRVDRNEELQLQAIYSQILSPLRTMPSEVLEQIFLFAASQRLSSRMVVSHVCRHWRHTALGCSQLWSTVDGDAQGLNSQSHLAYIATILTRAHNQPLSMTRTKAPLSKFSNGAMAIVNSLRRHSWRELSWRNMDFVCFDAVVHSLNIGRQHETQLERLDLHCVPDAFFHTDGHPQINQNSGIMRFRNFRNLTHLSLFLCYHLDFSSLSAPWQRLTHLSLNAVGVDQSPLLQTMLPSVPTMASPTTLPHLQRMHLTSGDPAVFNWMAERCATPNLEELVVDAGFNTFELMNVEGLSNFILINSETLRRLWITGIGDLSQAEMDLITQLVSLEELTLVVNDFVDGTALGKLKAEYIWPPILTHVELNTPISATASPIDLYLNDTRNTVPCPCLRVLRLVCPLERNSTVPRHFSELMRTRWWPDSDDDFRPLRPIPRLNYATLQQRVSLERMRADNDLNSLIEKGLNLNIFTPTIGDLSPGFWS</sequence>
<feature type="domain" description="F-box" evidence="1">
    <location>
        <begin position="78"/>
        <end position="128"/>
    </location>
</feature>
<dbReference type="InterPro" id="IPR032675">
    <property type="entry name" value="LRR_dom_sf"/>
</dbReference>
<dbReference type="EMBL" id="JAACJJ010000042">
    <property type="protein sequence ID" value="KAF5316505.1"/>
    <property type="molecule type" value="Genomic_DNA"/>
</dbReference>
<protein>
    <recommendedName>
        <fullName evidence="1">F-box domain-containing protein</fullName>
    </recommendedName>
</protein>
<dbReference type="InterPro" id="IPR036047">
    <property type="entry name" value="F-box-like_dom_sf"/>
</dbReference>
<dbReference type="SUPFAM" id="SSF81383">
    <property type="entry name" value="F-box domain"/>
    <property type="match status" value="1"/>
</dbReference>
<accession>A0A8H5B499</accession>
<evidence type="ECO:0000313" key="2">
    <source>
        <dbReference type="EMBL" id="KAF5316505.1"/>
    </source>
</evidence>
<dbReference type="Pfam" id="PF12937">
    <property type="entry name" value="F-box-like"/>
    <property type="match status" value="1"/>
</dbReference>
<dbReference type="Proteomes" id="UP000567179">
    <property type="component" value="Unassembled WGS sequence"/>
</dbReference>
<comment type="caution">
    <text evidence="2">The sequence shown here is derived from an EMBL/GenBank/DDBJ whole genome shotgun (WGS) entry which is preliminary data.</text>
</comment>
<reference evidence="2 3" key="1">
    <citation type="journal article" date="2020" name="ISME J.">
        <title>Uncovering the hidden diversity of litter-decomposition mechanisms in mushroom-forming fungi.</title>
        <authorList>
            <person name="Floudas D."/>
            <person name="Bentzer J."/>
            <person name="Ahren D."/>
            <person name="Johansson T."/>
            <person name="Persson P."/>
            <person name="Tunlid A."/>
        </authorList>
    </citation>
    <scope>NUCLEOTIDE SEQUENCE [LARGE SCALE GENOMIC DNA]</scope>
    <source>
        <strain evidence="2 3">CBS 101986</strain>
    </source>
</reference>
<gene>
    <name evidence="2" type="ORF">D9619_006794</name>
</gene>
<dbReference type="Gene3D" id="1.20.1280.50">
    <property type="match status" value="1"/>
</dbReference>
<evidence type="ECO:0000313" key="3">
    <source>
        <dbReference type="Proteomes" id="UP000567179"/>
    </source>
</evidence>
<name>A0A8H5B499_9AGAR</name>
<dbReference type="PROSITE" id="PS50181">
    <property type="entry name" value="FBOX"/>
    <property type="match status" value="1"/>
</dbReference>
<dbReference type="Gene3D" id="3.80.10.10">
    <property type="entry name" value="Ribonuclease Inhibitor"/>
    <property type="match status" value="1"/>
</dbReference>
<dbReference type="OrthoDB" id="3266451at2759"/>